<evidence type="ECO:0000256" key="4">
    <source>
        <dbReference type="ARBA" id="ARBA00022741"/>
    </source>
</evidence>
<dbReference type="GO" id="GO:0005788">
    <property type="term" value="C:endoplasmic reticulum lumen"/>
    <property type="evidence" value="ECO:0007669"/>
    <property type="project" value="UniProtKB-SubCell"/>
</dbReference>
<dbReference type="InterPro" id="IPR029047">
    <property type="entry name" value="HSP70_peptide-bd_sf"/>
</dbReference>
<evidence type="ECO:0000313" key="9">
    <source>
        <dbReference type="EMBL" id="KAF3060552.1"/>
    </source>
</evidence>
<evidence type="ECO:0000256" key="2">
    <source>
        <dbReference type="ARBA" id="ARBA00007381"/>
    </source>
</evidence>
<dbReference type="SUPFAM" id="SSF53067">
    <property type="entry name" value="Actin-like ATPase domain"/>
    <property type="match status" value="2"/>
</dbReference>
<keyword evidence="4 7" id="KW-0547">Nucleotide-binding</keyword>
<dbReference type="FunFam" id="3.90.640.10:FF:000153">
    <property type="entry name" value="Endoplasmic reticulum chaperone BiP"/>
    <property type="match status" value="1"/>
</dbReference>
<gene>
    <name evidence="9" type="ORF">CFAM422_011338</name>
</gene>
<evidence type="ECO:0000256" key="1">
    <source>
        <dbReference type="ARBA" id="ARBA00004319"/>
    </source>
</evidence>
<accession>A0A9P4X697</accession>
<feature type="transmembrane region" description="Helical" evidence="8">
    <location>
        <begin position="42"/>
        <end position="63"/>
    </location>
</feature>
<dbReference type="PRINTS" id="PR00301">
    <property type="entry name" value="HEATSHOCK70"/>
</dbReference>
<dbReference type="InterPro" id="IPR013126">
    <property type="entry name" value="Hsp_70_fam"/>
</dbReference>
<dbReference type="Gene3D" id="2.60.34.10">
    <property type="entry name" value="Substrate Binding Domain Of DNAk, Chain A, domain 1"/>
    <property type="match status" value="1"/>
</dbReference>
<dbReference type="Proteomes" id="UP000801864">
    <property type="component" value="Unassembled WGS sequence"/>
</dbReference>
<keyword evidence="6 7" id="KW-0067">ATP-binding</keyword>
<keyword evidence="8" id="KW-0472">Membrane</keyword>
<keyword evidence="5" id="KW-0256">Endoplasmic reticulum</keyword>
<keyword evidence="3" id="KW-0732">Signal</keyword>
<keyword evidence="8" id="KW-0812">Transmembrane</keyword>
<evidence type="ECO:0000256" key="5">
    <source>
        <dbReference type="ARBA" id="ARBA00022824"/>
    </source>
</evidence>
<dbReference type="EMBL" id="QLNT01000023">
    <property type="protein sequence ID" value="KAF3060552.1"/>
    <property type="molecule type" value="Genomic_DNA"/>
</dbReference>
<organism evidence="9 10">
    <name type="scientific">Trichoderma lentiforme</name>
    <dbReference type="NCBI Taxonomy" id="1567552"/>
    <lineage>
        <taxon>Eukaryota</taxon>
        <taxon>Fungi</taxon>
        <taxon>Dikarya</taxon>
        <taxon>Ascomycota</taxon>
        <taxon>Pezizomycotina</taxon>
        <taxon>Sordariomycetes</taxon>
        <taxon>Hypocreomycetidae</taxon>
        <taxon>Hypocreales</taxon>
        <taxon>Hypocreaceae</taxon>
        <taxon>Trichoderma</taxon>
    </lineage>
</organism>
<evidence type="ECO:0000313" key="10">
    <source>
        <dbReference type="Proteomes" id="UP000801864"/>
    </source>
</evidence>
<dbReference type="PANTHER" id="PTHR19375">
    <property type="entry name" value="HEAT SHOCK PROTEIN 70KDA"/>
    <property type="match status" value="1"/>
</dbReference>
<evidence type="ECO:0000256" key="6">
    <source>
        <dbReference type="ARBA" id="ARBA00022840"/>
    </source>
</evidence>
<dbReference type="Gene3D" id="3.30.30.30">
    <property type="match status" value="1"/>
</dbReference>
<dbReference type="Gene3D" id="3.90.640.10">
    <property type="entry name" value="Actin, Chain A, domain 4"/>
    <property type="match status" value="1"/>
</dbReference>
<sequence length="632" mass="69581">MSSPIFASACLSAHPATTANQERFSTSLGFPEDSRPHTSRRHLIATLMFLVLILCLFPALNAVKAHGGGHDRTGTVIGIDLGTTNSHAAVMQQGKIAFLLHNEGSTTLPICVASPDVGFSLVKSVKDPLEVNPKTTDVGVGKDIERWIPCDLSGERTLADIDHLPYNLGSREGQPVFNVKRNGLEGQFAVEDVYARIFANLRRRAEVYLGKKVTHAVITAPARFNSNQRLGLINAASVVGLNVLRIVSKSMAAVDAVGLGCAGLTDKHIDDEHHFLVYHFGGGTLKVSLLYHDMGLYDTLAEDSQTRLGGEDFNEVIVNYFAVLYNERNAVDITKDPTAMGKLYRAAEKAKRELSTRTNTHLEIQSFHERRDFSGTLTRTKFEELSMGLFQKLLEPIERLLKLSNVSKDQIDDIILVGGSTHIPKVRALIEEFFEGKKAINIIQSSRAVVFGAAYEAARLSDDPDVWLSLWELLEAMRKQYSGLTLGVQTSTGAMAKLIQRSTRMPAIATQTFSTATDNQTSVFIQVFEGERYQARDNNLLGQFWLTGIPPMLRGIPRIEVALELDSNGNIKAVAYDTGSGAEKSILIPISEDRIAEEHLERMVLAAVQHEEQDSAMRELLNSQGSHLIFGR</sequence>
<keyword evidence="8" id="KW-1133">Transmembrane helix</keyword>
<evidence type="ECO:0000256" key="7">
    <source>
        <dbReference type="RuleBase" id="RU003322"/>
    </source>
</evidence>
<dbReference type="GO" id="GO:0140662">
    <property type="term" value="F:ATP-dependent protein folding chaperone"/>
    <property type="evidence" value="ECO:0007669"/>
    <property type="project" value="InterPro"/>
</dbReference>
<proteinExistence type="inferred from homology"/>
<dbReference type="Gene3D" id="3.30.420.40">
    <property type="match status" value="2"/>
</dbReference>
<comment type="similarity">
    <text evidence="2 7">Belongs to the heat shock protein 70 family.</text>
</comment>
<protein>
    <submittedName>
        <fullName evidence="9">78 kDa glucose-regulated protein</fullName>
    </submittedName>
</protein>
<dbReference type="PROSITE" id="PS01036">
    <property type="entry name" value="HSP70_3"/>
    <property type="match status" value="1"/>
</dbReference>
<dbReference type="PROSITE" id="PS00297">
    <property type="entry name" value="HSP70_1"/>
    <property type="match status" value="1"/>
</dbReference>
<dbReference type="SUPFAM" id="SSF100920">
    <property type="entry name" value="Heat shock protein 70kD (HSP70), peptide-binding domain"/>
    <property type="match status" value="1"/>
</dbReference>
<reference evidence="9 10" key="1">
    <citation type="submission" date="2018-06" db="EMBL/GenBank/DDBJ databases">
        <title>Genome analysis of cellulolytic fungus Trichoderma lentiforme CFAM-422.</title>
        <authorList>
            <person name="Steindorff A.S."/>
            <person name="Formighieri E.F."/>
            <person name="Midorikawa G.E.O."/>
            <person name="Tamietti M.S."/>
            <person name="Ramos E.Z."/>
            <person name="Silva A.S."/>
            <person name="Bon E.P.S."/>
            <person name="Mendes T.D."/>
            <person name="Damaso M.C.T."/>
            <person name="Favaro L.C.L."/>
        </authorList>
    </citation>
    <scope>NUCLEOTIDE SEQUENCE [LARGE SCALE GENOMIC DNA]</scope>
    <source>
        <strain evidence="9 10">CFAM-422</strain>
    </source>
</reference>
<dbReference type="GO" id="GO:0005524">
    <property type="term" value="F:ATP binding"/>
    <property type="evidence" value="ECO:0007669"/>
    <property type="project" value="UniProtKB-KW"/>
</dbReference>
<evidence type="ECO:0000256" key="8">
    <source>
        <dbReference type="SAM" id="Phobius"/>
    </source>
</evidence>
<keyword evidence="10" id="KW-1185">Reference proteome</keyword>
<dbReference type="InterPro" id="IPR043129">
    <property type="entry name" value="ATPase_NBD"/>
</dbReference>
<comment type="caution">
    <text evidence="9">The sequence shown here is derived from an EMBL/GenBank/DDBJ whole genome shotgun (WGS) entry which is preliminary data.</text>
</comment>
<dbReference type="Pfam" id="PF00012">
    <property type="entry name" value="HSP70"/>
    <property type="match status" value="1"/>
</dbReference>
<name>A0A9P4X697_9HYPO</name>
<dbReference type="AlphaFoldDB" id="A0A9P4X697"/>
<evidence type="ECO:0000256" key="3">
    <source>
        <dbReference type="ARBA" id="ARBA00022729"/>
    </source>
</evidence>
<comment type="subcellular location">
    <subcellularLocation>
        <location evidence="1">Endoplasmic reticulum lumen</location>
    </subcellularLocation>
</comment>
<dbReference type="InterPro" id="IPR018181">
    <property type="entry name" value="Heat_shock_70_CS"/>
</dbReference>